<sequence length="267" mass="30306">MLFQNHFFRLAVVMALMLGSWSAQAEIRSAEEAINVAGRQRMLSQRMVKAWLLVGQEVAVERARRQLDESVALFEEQLSDLEDYIARHKLDTHIRETRSLWNGFRVALLQAPRRDQAGALIENGEQLLKSANQVVTDLEQTPQGEAERLKIINLSGRQRMLSQRIALYYSALAWKAGDAQVNRERLDQAVSLYESSLNTLVDSHLNTPEIRAQLARVADHWKFSKAGFQLMESQAFVPFVIQSTTESMLKRMEAITGLYTGTSGQSR</sequence>
<keyword evidence="3" id="KW-1133">Transmembrane helix</keyword>
<dbReference type="InterPro" id="IPR042295">
    <property type="entry name" value="NarX-like_N_sf"/>
</dbReference>
<dbReference type="InterPro" id="IPR029095">
    <property type="entry name" value="NarX-like_N"/>
</dbReference>
<organism evidence="7">
    <name type="scientific">Thermohahella caldifontis</name>
    <dbReference type="NCBI Taxonomy" id="3142973"/>
    <lineage>
        <taxon>Bacteria</taxon>
        <taxon>Pseudomonadati</taxon>
        <taxon>Pseudomonadota</taxon>
        <taxon>Gammaproteobacteria</taxon>
        <taxon>Oceanospirillales</taxon>
        <taxon>Hahellaceae</taxon>
        <taxon>Thermohahella</taxon>
    </lineage>
</organism>
<evidence type="ECO:0000256" key="1">
    <source>
        <dbReference type="ARBA" id="ARBA00004141"/>
    </source>
</evidence>
<dbReference type="AlphaFoldDB" id="A0AB39UU40"/>
<name>A0AB39UU40_9GAMM</name>
<dbReference type="Gene3D" id="1.20.120.960">
    <property type="entry name" value="Histidine kinase NarX, sensor domain"/>
    <property type="match status" value="1"/>
</dbReference>
<feature type="signal peptide" evidence="5">
    <location>
        <begin position="1"/>
        <end position="25"/>
    </location>
</feature>
<feature type="domain" description="NarX-like N-terminal" evidence="6">
    <location>
        <begin position="151"/>
        <end position="223"/>
    </location>
</feature>
<dbReference type="RefSeq" id="WP_369600517.1">
    <property type="nucleotide sequence ID" value="NZ_CP154858.1"/>
</dbReference>
<evidence type="ECO:0000259" key="6">
    <source>
        <dbReference type="Pfam" id="PF13675"/>
    </source>
</evidence>
<dbReference type="KEGG" id="tcd:AAIA72_11765"/>
<keyword evidence="4" id="KW-0472">Membrane</keyword>
<dbReference type="EMBL" id="CP154858">
    <property type="protein sequence ID" value="XDT71481.1"/>
    <property type="molecule type" value="Genomic_DNA"/>
</dbReference>
<dbReference type="GO" id="GO:0016020">
    <property type="term" value="C:membrane"/>
    <property type="evidence" value="ECO:0007669"/>
    <property type="project" value="UniProtKB-SubCell"/>
</dbReference>
<dbReference type="Pfam" id="PF13675">
    <property type="entry name" value="PilJ"/>
    <property type="match status" value="2"/>
</dbReference>
<feature type="chain" id="PRO_5044294814" evidence="5">
    <location>
        <begin position="26"/>
        <end position="267"/>
    </location>
</feature>
<protein>
    <submittedName>
        <fullName evidence="7">Type IV pili methyl-accepting chemotaxis transducer N-terminal domain-containing protein</fullName>
    </submittedName>
</protein>
<proteinExistence type="predicted"/>
<evidence type="ECO:0000256" key="3">
    <source>
        <dbReference type="ARBA" id="ARBA00022989"/>
    </source>
</evidence>
<evidence type="ECO:0000256" key="4">
    <source>
        <dbReference type="ARBA" id="ARBA00023136"/>
    </source>
</evidence>
<evidence type="ECO:0000313" key="7">
    <source>
        <dbReference type="EMBL" id="XDT71481.1"/>
    </source>
</evidence>
<reference evidence="7" key="1">
    <citation type="submission" date="2024-05" db="EMBL/GenBank/DDBJ databases">
        <title>Genome sequencing of novel strain.</title>
        <authorList>
            <person name="Ganbat D."/>
            <person name="Ganbat S."/>
            <person name="Lee S.-J."/>
        </authorList>
    </citation>
    <scope>NUCLEOTIDE SEQUENCE</scope>
    <source>
        <strain evidence="7">SMD15-11</strain>
    </source>
</reference>
<gene>
    <name evidence="7" type="ORF">AAIA72_11765</name>
</gene>
<comment type="subcellular location">
    <subcellularLocation>
        <location evidence="1">Membrane</location>
        <topology evidence="1">Multi-pass membrane protein</topology>
    </subcellularLocation>
</comment>
<keyword evidence="5" id="KW-0732">Signal</keyword>
<evidence type="ECO:0000256" key="2">
    <source>
        <dbReference type="ARBA" id="ARBA00022692"/>
    </source>
</evidence>
<keyword evidence="2" id="KW-0812">Transmembrane</keyword>
<accession>A0AB39UU40</accession>
<feature type="domain" description="NarX-like N-terminal" evidence="6">
    <location>
        <begin position="28"/>
        <end position="87"/>
    </location>
</feature>
<evidence type="ECO:0000256" key="5">
    <source>
        <dbReference type="SAM" id="SignalP"/>
    </source>
</evidence>